<dbReference type="Proteomes" id="UP000306229">
    <property type="component" value="Chromosome"/>
</dbReference>
<keyword evidence="3" id="KW-1185">Reference proteome</keyword>
<evidence type="ECO:0000313" key="3">
    <source>
        <dbReference type="Proteomes" id="UP000306229"/>
    </source>
</evidence>
<protein>
    <submittedName>
        <fullName evidence="2">DUF3225 domain-containing protein</fullName>
    </submittedName>
</protein>
<proteinExistence type="predicted"/>
<evidence type="ECO:0000313" key="2">
    <source>
        <dbReference type="EMBL" id="QCX37964.1"/>
    </source>
</evidence>
<dbReference type="OrthoDB" id="1177502at2"/>
<dbReference type="InterPro" id="IPR037401">
    <property type="entry name" value="SnoaL-like"/>
</dbReference>
<dbReference type="Gene3D" id="3.10.450.50">
    <property type="match status" value="1"/>
</dbReference>
<dbReference type="EMBL" id="CP040749">
    <property type="protein sequence ID" value="QCX37964.1"/>
    <property type="molecule type" value="Genomic_DNA"/>
</dbReference>
<dbReference type="InterPro" id="IPR032710">
    <property type="entry name" value="NTF2-like_dom_sf"/>
</dbReference>
<reference evidence="2 3" key="1">
    <citation type="submission" date="2019-05" db="EMBL/GenBank/DDBJ databases">
        <title>Algicella ahnfeltiae gen. nov., sp. nov., a novel marine bacterium of the family Flavobacteriaceae isolated from a red alga.</title>
        <authorList>
            <person name="Nedashkovskaya O.I."/>
            <person name="Kukhlevskiy A.D."/>
            <person name="Kim S.-G."/>
            <person name="Zhukova N.V."/>
            <person name="Mikhailov V.V."/>
        </authorList>
    </citation>
    <scope>NUCLEOTIDE SEQUENCE [LARGE SCALE GENOMIC DNA]</scope>
    <source>
        <strain evidence="2 3">10Alg115</strain>
    </source>
</reference>
<feature type="domain" description="SnoaL-like" evidence="1">
    <location>
        <begin position="54"/>
        <end position="172"/>
    </location>
</feature>
<dbReference type="RefSeq" id="WP_138948878.1">
    <property type="nucleotide sequence ID" value="NZ_CP040749.1"/>
</dbReference>
<accession>A0A5B7TS14</accession>
<name>A0A5B7TS14_9FLAO</name>
<organism evidence="2 3">
    <name type="scientific">Aureibaculum algae</name>
    <dbReference type="NCBI Taxonomy" id="2584122"/>
    <lineage>
        <taxon>Bacteria</taxon>
        <taxon>Pseudomonadati</taxon>
        <taxon>Bacteroidota</taxon>
        <taxon>Flavobacteriia</taxon>
        <taxon>Flavobacteriales</taxon>
        <taxon>Flavobacteriaceae</taxon>
        <taxon>Aureibaculum</taxon>
    </lineage>
</organism>
<sequence length="178" mass="20114">MKTKRPLALLLIFGILVIGCNEKEKAKEQEQIVAVEEIKIDLVNDEFPEAKKEIMETFGAIAQSLKDGDMDKLISFHAYSPKFTEFKNGEPRNGAEANETYEREVFGGVTEVVKFDAKDMQIAVYGDVANVTFHSDFQLKFGEDLVVVNDQISLLFVKTDKGWKIVSEHHSPLKKEES</sequence>
<gene>
    <name evidence="2" type="ORF">FF125_05770</name>
</gene>
<dbReference type="PROSITE" id="PS51257">
    <property type="entry name" value="PROKAR_LIPOPROTEIN"/>
    <property type="match status" value="1"/>
</dbReference>
<dbReference type="KEGG" id="fbe:FF125_05770"/>
<dbReference type="SUPFAM" id="SSF54427">
    <property type="entry name" value="NTF2-like"/>
    <property type="match status" value="1"/>
</dbReference>
<dbReference type="Pfam" id="PF13474">
    <property type="entry name" value="SnoaL_3"/>
    <property type="match status" value="1"/>
</dbReference>
<evidence type="ECO:0000259" key="1">
    <source>
        <dbReference type="Pfam" id="PF13474"/>
    </source>
</evidence>
<dbReference type="AlphaFoldDB" id="A0A5B7TS14"/>